<comment type="caution">
    <text evidence="1">The sequence shown here is derived from an EMBL/GenBank/DDBJ whole genome shotgun (WGS) entry which is preliminary data.</text>
</comment>
<protein>
    <submittedName>
        <fullName evidence="1">Uncharacterized protein</fullName>
    </submittedName>
</protein>
<gene>
    <name evidence="1" type="ORF">QYB97_18120</name>
</gene>
<organism evidence="1 2">
    <name type="scientific">Fictibacillus fluitans</name>
    <dbReference type="NCBI Taxonomy" id="3058422"/>
    <lineage>
        <taxon>Bacteria</taxon>
        <taxon>Bacillati</taxon>
        <taxon>Bacillota</taxon>
        <taxon>Bacilli</taxon>
        <taxon>Bacillales</taxon>
        <taxon>Fictibacillaceae</taxon>
        <taxon>Fictibacillus</taxon>
    </lineage>
</organism>
<evidence type="ECO:0000313" key="1">
    <source>
        <dbReference type="EMBL" id="MDN4526403.1"/>
    </source>
</evidence>
<accession>A0ABT8I0A5</accession>
<name>A0ABT8I0A5_9BACL</name>
<reference evidence="1" key="1">
    <citation type="submission" date="2023-07" db="EMBL/GenBank/DDBJ databases">
        <title>Fictibacillus sp. isolated from freshwater pond.</title>
        <authorList>
            <person name="Kirdat K."/>
            <person name="Bhat A."/>
            <person name="Mourya A."/>
            <person name="Yadav A."/>
        </authorList>
    </citation>
    <scope>NUCLEOTIDE SEQUENCE</scope>
    <source>
        <strain evidence="1">NE201</strain>
    </source>
</reference>
<proteinExistence type="predicted"/>
<evidence type="ECO:0000313" key="2">
    <source>
        <dbReference type="Proteomes" id="UP001172721"/>
    </source>
</evidence>
<dbReference type="EMBL" id="JAUHTR010000011">
    <property type="protein sequence ID" value="MDN4526403.1"/>
    <property type="molecule type" value="Genomic_DNA"/>
</dbReference>
<sequence>MNEIGIEAKLLELTNEQYIKSNVTWTFKANSSTISVSYLKKERKYKIVEHDSGIIKYYIDLEEALEDLKKLK</sequence>
<dbReference type="RefSeq" id="WP_301167431.1">
    <property type="nucleotide sequence ID" value="NZ_JAUHTR010000011.1"/>
</dbReference>
<keyword evidence="2" id="KW-1185">Reference proteome</keyword>
<dbReference type="Proteomes" id="UP001172721">
    <property type="component" value="Unassembled WGS sequence"/>
</dbReference>